<dbReference type="RefSeq" id="XP_016607182.1">
    <property type="nucleotide sequence ID" value="XM_016753614.1"/>
</dbReference>
<proteinExistence type="predicted"/>
<dbReference type="OrthoDB" id="660555at2759"/>
<dbReference type="GO" id="GO:0008270">
    <property type="term" value="F:zinc ion binding"/>
    <property type="evidence" value="ECO:0007669"/>
    <property type="project" value="UniProtKB-KW"/>
</dbReference>
<name>A0A0L0HDD8_SPIPD</name>
<evidence type="ECO:0000259" key="6">
    <source>
        <dbReference type="PROSITE" id="PS50178"/>
    </source>
</evidence>
<organism evidence="7 8">
    <name type="scientific">Spizellomyces punctatus (strain DAOM BR117)</name>
    <dbReference type="NCBI Taxonomy" id="645134"/>
    <lineage>
        <taxon>Eukaryota</taxon>
        <taxon>Fungi</taxon>
        <taxon>Fungi incertae sedis</taxon>
        <taxon>Chytridiomycota</taxon>
        <taxon>Chytridiomycota incertae sedis</taxon>
        <taxon>Chytridiomycetes</taxon>
        <taxon>Spizellomycetales</taxon>
        <taxon>Spizellomycetaceae</taxon>
        <taxon>Spizellomyces</taxon>
    </lineage>
</organism>
<feature type="domain" description="FYVE-type" evidence="6">
    <location>
        <begin position="125"/>
        <end position="189"/>
    </location>
</feature>
<dbReference type="InParanoid" id="A0A0L0HDD8"/>
<feature type="compositionally biased region" description="Low complexity" evidence="5">
    <location>
        <begin position="33"/>
        <end position="65"/>
    </location>
</feature>
<dbReference type="PANTHER" id="PTHR39490">
    <property type="entry name" value="ARRESTIN DOMAIN-CONTAINING PROTEIN D"/>
    <property type="match status" value="1"/>
</dbReference>
<dbReference type="GeneID" id="27688776"/>
<keyword evidence="1" id="KW-0479">Metal-binding</keyword>
<evidence type="ECO:0000256" key="2">
    <source>
        <dbReference type="ARBA" id="ARBA00022771"/>
    </source>
</evidence>
<dbReference type="EMBL" id="KQ257458">
    <property type="protein sequence ID" value="KNC99142.1"/>
    <property type="molecule type" value="Genomic_DNA"/>
</dbReference>
<feature type="region of interest" description="Disordered" evidence="5">
    <location>
        <begin position="1"/>
        <end position="101"/>
    </location>
</feature>
<dbReference type="InterPro" id="IPR011011">
    <property type="entry name" value="Znf_FYVE_PHD"/>
</dbReference>
<evidence type="ECO:0000256" key="5">
    <source>
        <dbReference type="SAM" id="MobiDB-lite"/>
    </source>
</evidence>
<dbReference type="FunCoup" id="A0A0L0HDD8">
    <property type="interactions" value="12"/>
</dbReference>
<reference evidence="7 8" key="1">
    <citation type="submission" date="2009-08" db="EMBL/GenBank/DDBJ databases">
        <title>The Genome Sequence of Spizellomyces punctatus strain DAOM BR117.</title>
        <authorList>
            <consortium name="The Broad Institute Genome Sequencing Platform"/>
            <person name="Russ C."/>
            <person name="Cuomo C."/>
            <person name="Shea T."/>
            <person name="Young S.K."/>
            <person name="Zeng Q."/>
            <person name="Koehrsen M."/>
            <person name="Haas B."/>
            <person name="Borodovsky M."/>
            <person name="Guigo R."/>
            <person name="Alvarado L."/>
            <person name="Berlin A."/>
            <person name="Bochicchio J."/>
            <person name="Borenstein D."/>
            <person name="Chapman S."/>
            <person name="Chen Z."/>
            <person name="Engels R."/>
            <person name="Freedman E."/>
            <person name="Gellesch M."/>
            <person name="Goldberg J."/>
            <person name="Griggs A."/>
            <person name="Gujja S."/>
            <person name="Heiman D."/>
            <person name="Hepburn T."/>
            <person name="Howarth C."/>
            <person name="Jen D."/>
            <person name="Larson L."/>
            <person name="Lewis B."/>
            <person name="Mehta T."/>
            <person name="Park D."/>
            <person name="Pearson M."/>
            <person name="Roberts A."/>
            <person name="Saif S."/>
            <person name="Shenoy N."/>
            <person name="Sisk P."/>
            <person name="Stolte C."/>
            <person name="Sykes S."/>
            <person name="Thomson T."/>
            <person name="Walk T."/>
            <person name="White J."/>
            <person name="Yandava C."/>
            <person name="Burger G."/>
            <person name="Gray M.W."/>
            <person name="Holland P.W.H."/>
            <person name="King N."/>
            <person name="Lang F.B.F."/>
            <person name="Roger A.J."/>
            <person name="Ruiz-Trillo I."/>
            <person name="Lander E."/>
            <person name="Nusbaum C."/>
        </authorList>
    </citation>
    <scope>NUCLEOTIDE SEQUENCE [LARGE SCALE GENOMIC DNA]</scope>
    <source>
        <strain evidence="7 8">DAOM BR117</strain>
    </source>
</reference>
<dbReference type="SMART" id="SM00064">
    <property type="entry name" value="FYVE"/>
    <property type="match status" value="1"/>
</dbReference>
<dbReference type="OMA" id="VCAFPSC"/>
<evidence type="ECO:0000313" key="7">
    <source>
        <dbReference type="EMBL" id="KNC99142.1"/>
    </source>
</evidence>
<evidence type="ECO:0000256" key="4">
    <source>
        <dbReference type="PROSITE-ProRule" id="PRU00091"/>
    </source>
</evidence>
<dbReference type="PANTHER" id="PTHR39490:SF8">
    <property type="entry name" value="ZINC FINGER FYVE DOMAIN-CONTAINING PROTEIN 21"/>
    <property type="match status" value="1"/>
</dbReference>
<dbReference type="VEuPathDB" id="FungiDB:SPPG_05400"/>
<dbReference type="InterPro" id="IPR017455">
    <property type="entry name" value="Znf_FYVE-rel"/>
</dbReference>
<dbReference type="SUPFAM" id="SSF57903">
    <property type="entry name" value="FYVE/PHD zinc finger"/>
    <property type="match status" value="1"/>
</dbReference>
<dbReference type="AlphaFoldDB" id="A0A0L0HDD8"/>
<protein>
    <recommendedName>
        <fullName evidence="6">FYVE-type domain-containing protein</fullName>
    </recommendedName>
</protein>
<dbReference type="PROSITE" id="PS50178">
    <property type="entry name" value="ZF_FYVE"/>
    <property type="match status" value="1"/>
</dbReference>
<dbReference type="Proteomes" id="UP000053201">
    <property type="component" value="Unassembled WGS sequence"/>
</dbReference>
<dbReference type="InterPro" id="IPR052113">
    <property type="entry name" value="FYVE-type_Zinc_Finger"/>
</dbReference>
<evidence type="ECO:0000313" key="8">
    <source>
        <dbReference type="Proteomes" id="UP000053201"/>
    </source>
</evidence>
<dbReference type="eggNOG" id="KOG1729">
    <property type="taxonomic scope" value="Eukaryota"/>
</dbReference>
<dbReference type="Gene3D" id="3.30.40.10">
    <property type="entry name" value="Zinc/RING finger domain, C3HC4 (zinc finger)"/>
    <property type="match status" value="1"/>
</dbReference>
<keyword evidence="3" id="KW-0862">Zinc</keyword>
<dbReference type="STRING" id="645134.A0A0L0HDD8"/>
<evidence type="ECO:0000256" key="1">
    <source>
        <dbReference type="ARBA" id="ARBA00022723"/>
    </source>
</evidence>
<dbReference type="CDD" id="cd15760">
    <property type="entry name" value="FYVE_scVPS27p_like"/>
    <property type="match status" value="1"/>
</dbReference>
<sequence>MDPQTLYNRLHKRPSRPVMGPNPHAHLIPPVSPARALAPAAVPPDSVNSSAAAATSSPSSSASSSRPPNLQTRRLSTAPSVGRRLHQPLKPSQRIAKKRPHSLNEAELIAPFVTGPPTRAHWKPDCEAPDCDLCRQRFGFLLRRHHCRRCGNVFCLSCSTHFVRLDQNANFHPAGVVSRICRTCFEDFQTRIVPLRPPTPDGSDEETRIPEAGPADRVLPVPIETGTKPMEPDRAMSLLSVPSDWQWSTF</sequence>
<keyword evidence="8" id="KW-1185">Reference proteome</keyword>
<dbReference type="InterPro" id="IPR000306">
    <property type="entry name" value="Znf_FYVE"/>
</dbReference>
<dbReference type="InterPro" id="IPR013083">
    <property type="entry name" value="Znf_RING/FYVE/PHD"/>
</dbReference>
<keyword evidence="2 4" id="KW-0863">Zinc-finger</keyword>
<feature type="region of interest" description="Disordered" evidence="5">
    <location>
        <begin position="195"/>
        <end position="222"/>
    </location>
</feature>
<accession>A0A0L0HDD8</accession>
<evidence type="ECO:0000256" key="3">
    <source>
        <dbReference type="ARBA" id="ARBA00022833"/>
    </source>
</evidence>
<gene>
    <name evidence="7" type="ORF">SPPG_05400</name>
</gene>
<dbReference type="Pfam" id="PF01363">
    <property type="entry name" value="FYVE"/>
    <property type="match status" value="1"/>
</dbReference>
<feature type="compositionally biased region" description="Polar residues" evidence="5">
    <location>
        <begin position="66"/>
        <end position="79"/>
    </location>
</feature>